<sequence length="184" mass="20301">MRLVAASHLCIGLLSVACAMPLSASNTLESRTANEPVVSAQPRGLLLNYTEPQMPHTKPHTIDPQTSQLETPLIVSFLSGKSYGEDERELGDLWKARDVVRSFLNQPQARGGSPAGSLFELAVNDIQWDNYYKASGHLQHGFYISVENKQDKGVCNPKCKFLLLKPDTSHWKYGDFVNGVASEV</sequence>
<evidence type="ECO:0000313" key="2">
    <source>
        <dbReference type="EMBL" id="KAJ4499120.1"/>
    </source>
</evidence>
<evidence type="ECO:0000313" key="3">
    <source>
        <dbReference type="Proteomes" id="UP001150217"/>
    </source>
</evidence>
<protein>
    <recommendedName>
        <fullName evidence="4">Secreted protein</fullName>
    </recommendedName>
</protein>
<gene>
    <name evidence="2" type="ORF">C8R41DRAFT_978532</name>
</gene>
<comment type="caution">
    <text evidence="2">The sequence shown here is derived from an EMBL/GenBank/DDBJ whole genome shotgun (WGS) entry which is preliminary data.</text>
</comment>
<proteinExistence type="predicted"/>
<organism evidence="2 3">
    <name type="scientific">Lentinula lateritia</name>
    <dbReference type="NCBI Taxonomy" id="40482"/>
    <lineage>
        <taxon>Eukaryota</taxon>
        <taxon>Fungi</taxon>
        <taxon>Dikarya</taxon>
        <taxon>Basidiomycota</taxon>
        <taxon>Agaricomycotina</taxon>
        <taxon>Agaricomycetes</taxon>
        <taxon>Agaricomycetidae</taxon>
        <taxon>Agaricales</taxon>
        <taxon>Marasmiineae</taxon>
        <taxon>Omphalotaceae</taxon>
        <taxon>Lentinula</taxon>
    </lineage>
</organism>
<keyword evidence="3" id="KW-1185">Reference proteome</keyword>
<dbReference type="EMBL" id="JANVFT010000012">
    <property type="protein sequence ID" value="KAJ4499120.1"/>
    <property type="molecule type" value="Genomic_DNA"/>
</dbReference>
<dbReference type="PROSITE" id="PS51257">
    <property type="entry name" value="PROKAR_LIPOPROTEIN"/>
    <property type="match status" value="1"/>
</dbReference>
<reference evidence="2" key="1">
    <citation type="submission" date="2022-08" db="EMBL/GenBank/DDBJ databases">
        <title>A Global Phylogenomic Analysis of the Shiitake Genus Lentinula.</title>
        <authorList>
            <consortium name="DOE Joint Genome Institute"/>
            <person name="Sierra-Patev S."/>
            <person name="Min B."/>
            <person name="Naranjo-Ortiz M."/>
            <person name="Looney B."/>
            <person name="Konkel Z."/>
            <person name="Slot J.C."/>
            <person name="Sakamoto Y."/>
            <person name="Steenwyk J.L."/>
            <person name="Rokas A."/>
            <person name="Carro J."/>
            <person name="Camarero S."/>
            <person name="Ferreira P."/>
            <person name="Molpeceres G."/>
            <person name="Ruiz-Duenas F.J."/>
            <person name="Serrano A."/>
            <person name="Henrissat B."/>
            <person name="Drula E."/>
            <person name="Hughes K.W."/>
            <person name="Mata J.L."/>
            <person name="Ishikawa N.K."/>
            <person name="Vargas-Isla R."/>
            <person name="Ushijima S."/>
            <person name="Smith C.A."/>
            <person name="Ahrendt S."/>
            <person name="Andreopoulos W."/>
            <person name="He G."/>
            <person name="Labutti K."/>
            <person name="Lipzen A."/>
            <person name="Ng V."/>
            <person name="Riley R."/>
            <person name="Sandor L."/>
            <person name="Barry K."/>
            <person name="Martinez A.T."/>
            <person name="Xiao Y."/>
            <person name="Gibbons J.G."/>
            <person name="Terashima K."/>
            <person name="Grigoriev I.V."/>
            <person name="Hibbett D.S."/>
        </authorList>
    </citation>
    <scope>NUCLEOTIDE SEQUENCE</scope>
    <source>
        <strain evidence="2">RHP3577 ss4</strain>
    </source>
</reference>
<name>A0ABQ8VX87_9AGAR</name>
<keyword evidence="1" id="KW-0732">Signal</keyword>
<evidence type="ECO:0008006" key="4">
    <source>
        <dbReference type="Google" id="ProtNLM"/>
    </source>
</evidence>
<feature type="chain" id="PRO_5045552468" description="Secreted protein" evidence="1">
    <location>
        <begin position="20"/>
        <end position="184"/>
    </location>
</feature>
<accession>A0ABQ8VX87</accession>
<evidence type="ECO:0000256" key="1">
    <source>
        <dbReference type="SAM" id="SignalP"/>
    </source>
</evidence>
<dbReference type="Proteomes" id="UP001150217">
    <property type="component" value="Unassembled WGS sequence"/>
</dbReference>
<feature type="signal peptide" evidence="1">
    <location>
        <begin position="1"/>
        <end position="19"/>
    </location>
</feature>